<evidence type="ECO:0000313" key="1">
    <source>
        <dbReference type="EMBL" id="JAD59997.1"/>
    </source>
</evidence>
<reference evidence="1" key="1">
    <citation type="submission" date="2014-09" db="EMBL/GenBank/DDBJ databases">
        <authorList>
            <person name="Magalhaes I.L.F."/>
            <person name="Oliveira U."/>
            <person name="Santos F.R."/>
            <person name="Vidigal T.H.D.A."/>
            <person name="Brescovit A.D."/>
            <person name="Santos A.J."/>
        </authorList>
    </citation>
    <scope>NUCLEOTIDE SEQUENCE</scope>
    <source>
        <tissue evidence="1">Shoot tissue taken approximately 20 cm above the soil surface</tissue>
    </source>
</reference>
<protein>
    <submittedName>
        <fullName evidence="1">Uncharacterized protein</fullName>
    </submittedName>
</protein>
<sequence>MHPQAAAATDVVVPVVTGSTDMVPAR</sequence>
<accession>A0A0A9BL46</accession>
<dbReference type="EMBL" id="GBRH01237898">
    <property type="protein sequence ID" value="JAD59997.1"/>
    <property type="molecule type" value="Transcribed_RNA"/>
</dbReference>
<name>A0A0A9BL46_ARUDO</name>
<reference evidence="1" key="2">
    <citation type="journal article" date="2015" name="Data Brief">
        <title>Shoot transcriptome of the giant reed, Arundo donax.</title>
        <authorList>
            <person name="Barrero R.A."/>
            <person name="Guerrero F.D."/>
            <person name="Moolhuijzen P."/>
            <person name="Goolsby J.A."/>
            <person name="Tidwell J."/>
            <person name="Bellgard S.E."/>
            <person name="Bellgard M.I."/>
        </authorList>
    </citation>
    <scope>NUCLEOTIDE SEQUENCE</scope>
    <source>
        <tissue evidence="1">Shoot tissue taken approximately 20 cm above the soil surface</tissue>
    </source>
</reference>
<proteinExistence type="predicted"/>
<dbReference type="AlphaFoldDB" id="A0A0A9BL46"/>
<organism evidence="1">
    <name type="scientific">Arundo donax</name>
    <name type="common">Giant reed</name>
    <name type="synonym">Donax arundinaceus</name>
    <dbReference type="NCBI Taxonomy" id="35708"/>
    <lineage>
        <taxon>Eukaryota</taxon>
        <taxon>Viridiplantae</taxon>
        <taxon>Streptophyta</taxon>
        <taxon>Embryophyta</taxon>
        <taxon>Tracheophyta</taxon>
        <taxon>Spermatophyta</taxon>
        <taxon>Magnoliopsida</taxon>
        <taxon>Liliopsida</taxon>
        <taxon>Poales</taxon>
        <taxon>Poaceae</taxon>
        <taxon>PACMAD clade</taxon>
        <taxon>Arundinoideae</taxon>
        <taxon>Arundineae</taxon>
        <taxon>Arundo</taxon>
    </lineage>
</organism>